<evidence type="ECO:0000313" key="1">
    <source>
        <dbReference type="EMBL" id="MDU9006856.1"/>
    </source>
</evidence>
<comment type="caution">
    <text evidence="1">The sequence shown here is derived from an EMBL/GenBank/DDBJ whole genome shotgun (WGS) entry which is preliminary data.</text>
</comment>
<protein>
    <recommendedName>
        <fullName evidence="3">Bacterial transcriptional activator domain-containing protein</fullName>
    </recommendedName>
</protein>
<reference evidence="2" key="1">
    <citation type="submission" date="2023-05" db="EMBL/GenBank/DDBJ databases">
        <title>Sedimentitalea sp. nov. JM2-8.</title>
        <authorList>
            <person name="Huang J."/>
        </authorList>
    </citation>
    <scope>NUCLEOTIDE SEQUENCE [LARGE SCALE GENOMIC DNA]</scope>
    <source>
        <strain evidence="2">KHS03</strain>
    </source>
</reference>
<name>A0ABU3VL05_9RHOB</name>
<keyword evidence="2" id="KW-1185">Reference proteome</keyword>
<proteinExistence type="predicted"/>
<dbReference type="Proteomes" id="UP001255416">
    <property type="component" value="Unassembled WGS sequence"/>
</dbReference>
<sequence>MGKFSGLKGHVLTLSASAASGPCLAEASWIIQGPEFEASNRLRALLLYIAEKSDQSAAKISQKDIARDVMGLGLNYDPSCDAHVRIEVKRLRAALDGFYSRLKRTRTRRLSVPKGGYRTVLDALPMQDLRMRGSFDTGDPIMALGTLCAVDHLSCGYGFEIECEVLTLISQSEFLSDGLLSFTCVEGKTLDALADQAERQGACVLLVTRVMATDEVCNAYLSVIDPRSRQIISNTRLSPRSDGVDRRMIVDSVSKAVTVLALDPIGGRVVNQVSELLPQSRIARLADAFSFMATQDRERLPAAMSSVKTVVQSSSVAKALSIDMSRASFCFSTDPDIKEISFIEDAAEALIEDRPESIWSALALGYAGVTGCRQDLIGSAVNRVKTMQPVGSQIDDVNLLKTLSALDPSPNGRSDKQNANPSVFESIRVGMAALHDPTDAFSNEALHASPHRDVFWIQAFQISTLVEKGKKSEARAVFERMRHVNPNVEDYMHRALSTMLPDANLQSKANAGLKTVVC</sequence>
<evidence type="ECO:0008006" key="3">
    <source>
        <dbReference type="Google" id="ProtNLM"/>
    </source>
</evidence>
<dbReference type="RefSeq" id="WP_316782232.1">
    <property type="nucleotide sequence ID" value="NZ_JASMWN010000033.1"/>
</dbReference>
<dbReference type="EMBL" id="JASMWN010000033">
    <property type="protein sequence ID" value="MDU9006856.1"/>
    <property type="molecule type" value="Genomic_DNA"/>
</dbReference>
<organism evidence="1 2">
    <name type="scientific">Sedimentitalea todarodis</name>
    <dbReference type="NCBI Taxonomy" id="1631240"/>
    <lineage>
        <taxon>Bacteria</taxon>
        <taxon>Pseudomonadati</taxon>
        <taxon>Pseudomonadota</taxon>
        <taxon>Alphaproteobacteria</taxon>
        <taxon>Rhodobacterales</taxon>
        <taxon>Paracoccaceae</taxon>
        <taxon>Sedimentitalea</taxon>
    </lineage>
</organism>
<gene>
    <name evidence="1" type="ORF">QO231_23765</name>
</gene>
<evidence type="ECO:0000313" key="2">
    <source>
        <dbReference type="Proteomes" id="UP001255416"/>
    </source>
</evidence>
<accession>A0ABU3VL05</accession>